<dbReference type="SUPFAM" id="SSF55620">
    <property type="entry name" value="Tetrahydrobiopterin biosynthesis enzymes-like"/>
    <property type="match status" value="1"/>
</dbReference>
<evidence type="ECO:0000313" key="7">
    <source>
        <dbReference type="Proteomes" id="UP000176204"/>
    </source>
</evidence>
<dbReference type="EC" id="3.1.3.18" evidence="4"/>
<comment type="catalytic activity">
    <reaction evidence="1">
        <text>2-phosphoglycolate + H2O = glycolate + phosphate</text>
        <dbReference type="Rhea" id="RHEA:14369"/>
        <dbReference type="ChEBI" id="CHEBI:15377"/>
        <dbReference type="ChEBI" id="CHEBI:29805"/>
        <dbReference type="ChEBI" id="CHEBI:43474"/>
        <dbReference type="ChEBI" id="CHEBI:58033"/>
        <dbReference type="EC" id="3.1.3.18"/>
    </reaction>
</comment>
<dbReference type="InterPro" id="IPR050155">
    <property type="entry name" value="HAD-like_hydrolase_sf"/>
</dbReference>
<proteinExistence type="inferred from homology"/>
<dbReference type="GO" id="GO:0006760">
    <property type="term" value="P:folic acid-containing compound metabolic process"/>
    <property type="evidence" value="ECO:0007669"/>
    <property type="project" value="InterPro"/>
</dbReference>
<dbReference type="InterPro" id="IPR043133">
    <property type="entry name" value="GTP-CH-I_C/QueF"/>
</dbReference>
<dbReference type="GO" id="GO:0008967">
    <property type="term" value="F:phosphoglycolate phosphatase activity"/>
    <property type="evidence" value="ECO:0007669"/>
    <property type="project" value="UniProtKB-EC"/>
</dbReference>
<reference evidence="7" key="1">
    <citation type="submission" date="2016-09" db="EMBL/GenBank/DDBJ databases">
        <authorList>
            <person name="Koehorst J."/>
        </authorList>
    </citation>
    <scope>NUCLEOTIDE SEQUENCE [LARGE SCALE GENOMIC DNA]</scope>
</reference>
<dbReference type="Gene3D" id="3.40.50.1000">
    <property type="entry name" value="HAD superfamily/HAD-like"/>
    <property type="match status" value="1"/>
</dbReference>
<dbReference type="InterPro" id="IPR023214">
    <property type="entry name" value="HAD_sf"/>
</dbReference>
<dbReference type="KEGG" id="agl:PYTT_1654"/>
<protein>
    <recommendedName>
        <fullName evidence="4">phosphoglycolate phosphatase</fullName>
        <ecNumber evidence="4">3.1.3.18</ecNumber>
    </recommendedName>
</protein>
<dbReference type="AlphaFoldDB" id="A0A1H6LXN8"/>
<dbReference type="SMART" id="SM00905">
    <property type="entry name" value="FolB"/>
    <property type="match status" value="1"/>
</dbReference>
<evidence type="ECO:0000313" key="6">
    <source>
        <dbReference type="EMBL" id="SEH91222.1"/>
    </source>
</evidence>
<dbReference type="PANTHER" id="PTHR43434">
    <property type="entry name" value="PHOSPHOGLYCOLATE PHOSPHATASE"/>
    <property type="match status" value="1"/>
</dbReference>
<name>A0A1H6LXN8_9BACT</name>
<dbReference type="GO" id="GO:0004150">
    <property type="term" value="F:dihydroneopterin aldolase activity"/>
    <property type="evidence" value="ECO:0007669"/>
    <property type="project" value="InterPro"/>
</dbReference>
<dbReference type="GO" id="GO:0006281">
    <property type="term" value="P:DNA repair"/>
    <property type="evidence" value="ECO:0007669"/>
    <property type="project" value="TreeGrafter"/>
</dbReference>
<dbReference type="Gene3D" id="1.10.150.240">
    <property type="entry name" value="Putative phosphatase, domain 2"/>
    <property type="match status" value="1"/>
</dbReference>
<dbReference type="Gene3D" id="3.30.1130.10">
    <property type="match status" value="1"/>
</dbReference>
<evidence type="ECO:0000256" key="1">
    <source>
        <dbReference type="ARBA" id="ARBA00000830"/>
    </source>
</evidence>
<organism evidence="6 7">
    <name type="scientific">Akkermansia glycaniphila</name>
    <dbReference type="NCBI Taxonomy" id="1679444"/>
    <lineage>
        <taxon>Bacteria</taxon>
        <taxon>Pseudomonadati</taxon>
        <taxon>Verrucomicrobiota</taxon>
        <taxon>Verrucomicrobiia</taxon>
        <taxon>Verrucomicrobiales</taxon>
        <taxon>Akkermansiaceae</taxon>
        <taxon>Akkermansia</taxon>
    </lineage>
</organism>
<dbReference type="SFLD" id="SFLDG01129">
    <property type="entry name" value="C1.5:_HAD__Beta-PGM__Phosphata"/>
    <property type="match status" value="1"/>
</dbReference>
<dbReference type="InterPro" id="IPR006157">
    <property type="entry name" value="FolB_dom"/>
</dbReference>
<dbReference type="Pfam" id="PF02152">
    <property type="entry name" value="FolB"/>
    <property type="match status" value="1"/>
</dbReference>
<comment type="pathway">
    <text evidence="2">Organic acid metabolism; glycolate biosynthesis; glycolate from 2-phosphoglycolate: step 1/1.</text>
</comment>
<accession>A0A1H6LXN8</accession>
<dbReference type="SFLD" id="SFLDS00003">
    <property type="entry name" value="Haloacid_Dehalogenase"/>
    <property type="match status" value="1"/>
</dbReference>
<dbReference type="InterPro" id="IPR023198">
    <property type="entry name" value="PGP-like_dom2"/>
</dbReference>
<evidence type="ECO:0000256" key="4">
    <source>
        <dbReference type="ARBA" id="ARBA00013078"/>
    </source>
</evidence>
<keyword evidence="7" id="KW-1185">Reference proteome</keyword>
<gene>
    <name evidence="6" type="ORF">PYTT_1654</name>
</gene>
<sequence length="331" mass="37083">MFRNLIFDWSGTLCDDLGLTLDASNHVFEQYGRKPLSLDEFRAEFQLPYPDYYARVLPEVPIDEVEDHFRYGFKVSCTPVCILPHAREFMLFCRRRGIRCFVLTSVDAKAFDEQCRELGMFDFFEAIHAGVRDKEAYIGSLMAQHGLRAEETAFIGDMQHDMAAAHCAGVMAVGVLTGYNDAAQLVQAKPDLLVPDLRVLRLLVDKVPSVPREEDVIRLNGLELVCSIGVPDEERAEPQRLTADVELVPPMFFAEAGDDLARTVDYDALSKRLMAVAAARPRRLVETLVHDLACCCVEEFGARRAAVEVHKFILPEMRSTSVRTCVCGGAC</sequence>
<dbReference type="Proteomes" id="UP000176204">
    <property type="component" value="Chromosome I"/>
</dbReference>
<evidence type="ECO:0000256" key="3">
    <source>
        <dbReference type="ARBA" id="ARBA00006171"/>
    </source>
</evidence>
<dbReference type="GO" id="GO:0005829">
    <property type="term" value="C:cytosol"/>
    <property type="evidence" value="ECO:0007669"/>
    <property type="project" value="TreeGrafter"/>
</dbReference>
<dbReference type="Pfam" id="PF13419">
    <property type="entry name" value="HAD_2"/>
    <property type="match status" value="1"/>
</dbReference>
<dbReference type="RefSeq" id="WP_067774288.1">
    <property type="nucleotide sequence ID" value="NZ_LIGX01000018.1"/>
</dbReference>
<dbReference type="STRING" id="1679444.PYTT_1654"/>
<dbReference type="SUPFAM" id="SSF56784">
    <property type="entry name" value="HAD-like"/>
    <property type="match status" value="1"/>
</dbReference>
<evidence type="ECO:0000259" key="5">
    <source>
        <dbReference type="SMART" id="SM00905"/>
    </source>
</evidence>
<dbReference type="InterPro" id="IPR036412">
    <property type="entry name" value="HAD-like_sf"/>
</dbReference>
<dbReference type="PANTHER" id="PTHR43434:SF1">
    <property type="entry name" value="PHOSPHOGLYCOLATE PHOSPHATASE"/>
    <property type="match status" value="1"/>
</dbReference>
<dbReference type="EMBL" id="LT629973">
    <property type="protein sequence ID" value="SEH91222.1"/>
    <property type="molecule type" value="Genomic_DNA"/>
</dbReference>
<feature type="domain" description="Dihydroneopterin aldolase/epimerase" evidence="5">
    <location>
        <begin position="217"/>
        <end position="326"/>
    </location>
</feature>
<evidence type="ECO:0000256" key="2">
    <source>
        <dbReference type="ARBA" id="ARBA00004818"/>
    </source>
</evidence>
<comment type="similarity">
    <text evidence="3">Belongs to the HAD-like hydrolase superfamily. CbbY/CbbZ/Gph/YieH family.</text>
</comment>
<dbReference type="NCBIfam" id="TIGR00526">
    <property type="entry name" value="folB_dom"/>
    <property type="match status" value="1"/>
</dbReference>
<dbReference type="InterPro" id="IPR041492">
    <property type="entry name" value="HAD_2"/>
</dbReference>